<accession>A0A1H1M8L9</accession>
<reference evidence="1 2" key="1">
    <citation type="submission" date="2016-10" db="EMBL/GenBank/DDBJ databases">
        <authorList>
            <person name="de Groot N.N."/>
        </authorList>
    </citation>
    <scope>NUCLEOTIDE SEQUENCE [LARGE SCALE GENOMIC DNA]</scope>
    <source>
        <strain evidence="1 2">DSM 15019</strain>
    </source>
</reference>
<evidence type="ECO:0000313" key="1">
    <source>
        <dbReference type="EMBL" id="SDR83151.1"/>
    </source>
</evidence>
<protein>
    <submittedName>
        <fullName evidence="1">Uncharacterized protein</fullName>
    </submittedName>
</protein>
<dbReference type="AlphaFoldDB" id="A0A1H1M8L9"/>
<gene>
    <name evidence="1" type="ORF">SAMN04489809_0434</name>
</gene>
<dbReference type="EMBL" id="LT629770">
    <property type="protein sequence ID" value="SDR83151.1"/>
    <property type="molecule type" value="Genomic_DNA"/>
</dbReference>
<evidence type="ECO:0000313" key="2">
    <source>
        <dbReference type="Proteomes" id="UP000182126"/>
    </source>
</evidence>
<name>A0A1H1M8L9_9MICO</name>
<dbReference type="Proteomes" id="UP000182126">
    <property type="component" value="Chromosome I"/>
</dbReference>
<sequence>MDGRSQMQGELRAARLEADRLWLRAFGDEERKDYLLQRLDDAAELANRPDVDDILDETWRIYLANLDTVRQPVTLATTEDQGAARDHAA</sequence>
<organism evidence="1 2">
    <name type="scientific">Microbacterium paraoxydans</name>
    <dbReference type="NCBI Taxonomy" id="199592"/>
    <lineage>
        <taxon>Bacteria</taxon>
        <taxon>Bacillati</taxon>
        <taxon>Actinomycetota</taxon>
        <taxon>Actinomycetes</taxon>
        <taxon>Micrococcales</taxon>
        <taxon>Microbacteriaceae</taxon>
        <taxon>Microbacterium</taxon>
    </lineage>
</organism>
<proteinExistence type="predicted"/>